<keyword evidence="3" id="KW-1185">Reference proteome</keyword>
<keyword evidence="1" id="KW-0732">Signal</keyword>
<feature type="signal peptide" evidence="1">
    <location>
        <begin position="1"/>
        <end position="24"/>
    </location>
</feature>
<protein>
    <recommendedName>
        <fullName evidence="4">DUF3575 domain-containing protein</fullName>
    </recommendedName>
</protein>
<name>I4B2Z4_TURPD</name>
<dbReference type="EMBL" id="CP002959">
    <property type="protein sequence ID" value="AFM11651.1"/>
    <property type="molecule type" value="Genomic_DNA"/>
</dbReference>
<organism evidence="2 3">
    <name type="scientific">Turneriella parva (strain ATCC BAA-1111 / DSM 21527 / NCTC 11395 / H)</name>
    <name type="common">Leptospira parva</name>
    <dbReference type="NCBI Taxonomy" id="869212"/>
    <lineage>
        <taxon>Bacteria</taxon>
        <taxon>Pseudomonadati</taxon>
        <taxon>Spirochaetota</taxon>
        <taxon>Spirochaetia</taxon>
        <taxon>Leptospirales</taxon>
        <taxon>Leptospiraceae</taxon>
        <taxon>Turneriella</taxon>
    </lineage>
</organism>
<evidence type="ECO:0000256" key="1">
    <source>
        <dbReference type="SAM" id="SignalP"/>
    </source>
</evidence>
<proteinExistence type="predicted"/>
<dbReference type="OrthoDB" id="827620at2"/>
<evidence type="ECO:0000313" key="2">
    <source>
        <dbReference type="EMBL" id="AFM11651.1"/>
    </source>
</evidence>
<evidence type="ECO:0008006" key="4">
    <source>
        <dbReference type="Google" id="ProtNLM"/>
    </source>
</evidence>
<evidence type="ECO:0000313" key="3">
    <source>
        <dbReference type="Proteomes" id="UP000006048"/>
    </source>
</evidence>
<dbReference type="KEGG" id="tpx:Turpa_1002"/>
<dbReference type="AlphaFoldDB" id="I4B2Z4"/>
<sequence length="218" mass="24314">MKKTISMAALLALLALSGAGSISAQKAAAASATVQNEPPAAEPFNRYFIGSSLFMVMNAVASPSPDFYQLNFGYWLTKKDVLSVEAITWTYHRALGTPWGPDMSDDAQRYPGYVRAYGVGIAYQRYLWQGLYAAVHALPLLQQFKAPDGKTLQEGFQLFMTLRLGYHFSFCDDHVFIEPSIAVTHWPINTNVPADFARLDSRWPSYFIEPGLHVGFKF</sequence>
<dbReference type="STRING" id="869212.Turpa_1002"/>
<gene>
    <name evidence="2" type="ordered locus">Turpa_1002</name>
</gene>
<dbReference type="RefSeq" id="WP_014802169.1">
    <property type="nucleotide sequence ID" value="NC_018020.1"/>
</dbReference>
<reference evidence="2 3" key="1">
    <citation type="submission" date="2012-06" db="EMBL/GenBank/DDBJ databases">
        <title>The complete chromosome of genome of Turneriella parva DSM 21527.</title>
        <authorList>
            <consortium name="US DOE Joint Genome Institute (JGI-PGF)"/>
            <person name="Lucas S."/>
            <person name="Han J."/>
            <person name="Lapidus A."/>
            <person name="Bruce D."/>
            <person name="Goodwin L."/>
            <person name="Pitluck S."/>
            <person name="Peters L."/>
            <person name="Kyrpides N."/>
            <person name="Mavromatis K."/>
            <person name="Ivanova N."/>
            <person name="Mikhailova N."/>
            <person name="Chertkov O."/>
            <person name="Detter J.C."/>
            <person name="Tapia R."/>
            <person name="Han C."/>
            <person name="Land M."/>
            <person name="Hauser L."/>
            <person name="Markowitz V."/>
            <person name="Cheng J.-F."/>
            <person name="Hugenholtz P."/>
            <person name="Woyke T."/>
            <person name="Wu D."/>
            <person name="Gronow S."/>
            <person name="Wellnitz S."/>
            <person name="Brambilla E."/>
            <person name="Klenk H.-P."/>
            <person name="Eisen J.A."/>
        </authorList>
    </citation>
    <scope>NUCLEOTIDE SEQUENCE [LARGE SCALE GENOMIC DNA]</scope>
    <source>
        <strain evidence="3">ATCC BAA-1111 / DSM 21527 / NCTC 11395 / H</strain>
    </source>
</reference>
<feature type="chain" id="PRO_5003686244" description="DUF3575 domain-containing protein" evidence="1">
    <location>
        <begin position="25"/>
        <end position="218"/>
    </location>
</feature>
<accession>I4B2Z4</accession>
<dbReference type="Proteomes" id="UP000006048">
    <property type="component" value="Chromosome"/>
</dbReference>
<dbReference type="HOGENOM" id="CLU_111049_0_0_12"/>